<sequence>MVTKTVAKYGEWKSEISIEAATAGSLALTSPRTDFRTGRAFFLESKPTGAYSIVEVLPGGELKYVLPEPWSASTIVYEYGGLPYAVLPSKEGENLRIVFSDAKDTSCNLLDVDAGTVKTLAKAPHLRYADFGPHPETPWVLAIQEDHSNPEPKDVKDYIVAINIKTAEVKRIVEGADFYKYPRFSPDGKKVSWVEWDHPDLPFLNAKLYWADFNDDGSVGKPELVAGEDGQLVGETSWSPDGTLYFTQEKTGSNYRQLFRIKPGEKEHPLKLKGLENVELGDASFFIGPQSFVFLSDMSMILTYCDNGAYNTVHVDLNTEEWTALDVPLPDMRFDVLAALSSTSFLIIGSGYAVAQAVYRYDLDSKLKATETKLRSSTTHSFPSNIFSIPEHLEVPSKHEPKRTVHGFFWPPHNPKFAAPEGTLPPLIVNPHGGPTGHTPPGVKMIAQFWTSRGFAYFSINYTGSSGHGKAYREALYTQWGILDRDDVPECIDYLASTGRVNRNRVGIEGGSAGGYNVLQSLVWHPDVFAGGISLCGVSDVKTLDEKTHKLELHYLESLLFTPDMSKDERDRIFRERSPVFHAERITAPLLLIHGENDTVVPIAQSYEIKRRIEERGGDVDMLVLPAEGHMFKKVENLKLYLAAEVKWWAKTLLKE</sequence>
<dbReference type="SUPFAM" id="SSF82171">
    <property type="entry name" value="DPP6 N-terminal domain-like"/>
    <property type="match status" value="1"/>
</dbReference>
<dbReference type="InterPro" id="IPR050585">
    <property type="entry name" value="Xaa-Pro_dipeptidyl-ppase/CocE"/>
</dbReference>
<dbReference type="PANTHER" id="PTHR43056:SF5">
    <property type="entry name" value="PEPTIDASE S9 PROLYL OLIGOPEPTIDASE CATALYTIC DOMAIN-CONTAINING PROTEIN"/>
    <property type="match status" value="1"/>
</dbReference>
<keyword evidence="3" id="KW-1185">Reference proteome</keyword>
<dbReference type="OrthoDB" id="43744at2759"/>
<dbReference type="InterPro" id="IPR001375">
    <property type="entry name" value="Peptidase_S9_cat"/>
</dbReference>
<reference evidence="3" key="1">
    <citation type="journal article" date="2013" name="Genome Announc.">
        <title>Draft genome sequence of the ascomycete Phaeoacremonium aleophilum strain UCR-PA7, a causal agent of the esca disease complex in grapevines.</title>
        <authorList>
            <person name="Blanco-Ulate B."/>
            <person name="Rolshausen P."/>
            <person name="Cantu D."/>
        </authorList>
    </citation>
    <scope>NUCLEOTIDE SEQUENCE [LARGE SCALE GENOMIC DNA]</scope>
    <source>
        <strain evidence="3">UCR-PA7</strain>
    </source>
</reference>
<dbReference type="GO" id="GO:0008236">
    <property type="term" value="F:serine-type peptidase activity"/>
    <property type="evidence" value="ECO:0007669"/>
    <property type="project" value="InterPro"/>
</dbReference>
<dbReference type="InterPro" id="IPR011042">
    <property type="entry name" value="6-blade_b-propeller_TolB-like"/>
</dbReference>
<dbReference type="Proteomes" id="UP000014074">
    <property type="component" value="Unassembled WGS sequence"/>
</dbReference>
<dbReference type="InterPro" id="IPR029058">
    <property type="entry name" value="AB_hydrolase_fold"/>
</dbReference>
<dbReference type="Gene3D" id="2.120.10.30">
    <property type="entry name" value="TolB, C-terminal domain"/>
    <property type="match status" value="1"/>
</dbReference>
<dbReference type="HOGENOM" id="CLU_012236_1_0_1"/>
<organism evidence="2 3">
    <name type="scientific">Phaeoacremonium minimum (strain UCR-PA7)</name>
    <name type="common">Esca disease fungus</name>
    <name type="synonym">Togninia minima</name>
    <dbReference type="NCBI Taxonomy" id="1286976"/>
    <lineage>
        <taxon>Eukaryota</taxon>
        <taxon>Fungi</taxon>
        <taxon>Dikarya</taxon>
        <taxon>Ascomycota</taxon>
        <taxon>Pezizomycotina</taxon>
        <taxon>Sordariomycetes</taxon>
        <taxon>Sordariomycetidae</taxon>
        <taxon>Togniniales</taxon>
        <taxon>Togniniaceae</taxon>
        <taxon>Phaeoacremonium</taxon>
    </lineage>
</organism>
<dbReference type="EMBL" id="KB933059">
    <property type="protein sequence ID" value="EOO00954.1"/>
    <property type="molecule type" value="Genomic_DNA"/>
</dbReference>
<evidence type="ECO:0000259" key="1">
    <source>
        <dbReference type="Pfam" id="PF00326"/>
    </source>
</evidence>
<dbReference type="Pfam" id="PF00326">
    <property type="entry name" value="Peptidase_S9"/>
    <property type="match status" value="1"/>
</dbReference>
<dbReference type="GO" id="GO:0006508">
    <property type="term" value="P:proteolysis"/>
    <property type="evidence" value="ECO:0007669"/>
    <property type="project" value="InterPro"/>
</dbReference>
<dbReference type="Pfam" id="PF07676">
    <property type="entry name" value="PD40"/>
    <property type="match status" value="1"/>
</dbReference>
<evidence type="ECO:0000313" key="3">
    <source>
        <dbReference type="Proteomes" id="UP000014074"/>
    </source>
</evidence>
<dbReference type="Gene3D" id="3.40.50.1820">
    <property type="entry name" value="alpha/beta hydrolase"/>
    <property type="match status" value="1"/>
</dbReference>
<proteinExistence type="predicted"/>
<gene>
    <name evidence="2" type="ORF">UCRPA7_3521</name>
</gene>
<accession>R8BNP1</accession>
<dbReference type="InterPro" id="IPR011659">
    <property type="entry name" value="WD40"/>
</dbReference>
<dbReference type="eggNOG" id="KOG2100">
    <property type="taxonomic scope" value="Eukaryota"/>
</dbReference>
<evidence type="ECO:0000313" key="2">
    <source>
        <dbReference type="EMBL" id="EOO00954.1"/>
    </source>
</evidence>
<dbReference type="SUPFAM" id="SSF53474">
    <property type="entry name" value="alpha/beta-Hydrolases"/>
    <property type="match status" value="1"/>
</dbReference>
<dbReference type="KEGG" id="tmn:UCRPA7_3521"/>
<feature type="domain" description="Peptidase S9 prolyl oligopeptidase catalytic" evidence="1">
    <location>
        <begin position="444"/>
        <end position="653"/>
    </location>
</feature>
<protein>
    <submittedName>
        <fullName evidence="2">Putative dipeptidyl peptidase protein</fullName>
    </submittedName>
</protein>
<dbReference type="RefSeq" id="XP_007914312.1">
    <property type="nucleotide sequence ID" value="XM_007916121.1"/>
</dbReference>
<dbReference type="AlphaFoldDB" id="R8BNP1"/>
<name>R8BNP1_PHAM7</name>
<dbReference type="GeneID" id="19323878"/>
<dbReference type="PANTHER" id="PTHR43056">
    <property type="entry name" value="PEPTIDASE S9 PROLYL OLIGOPEPTIDASE"/>
    <property type="match status" value="1"/>
</dbReference>